<protein>
    <submittedName>
        <fullName evidence="4">Uncharacterized protein</fullName>
    </submittedName>
</protein>
<organism evidence="4 5">
    <name type="scientific">Mucor flavus</name>
    <dbReference type="NCBI Taxonomy" id="439312"/>
    <lineage>
        <taxon>Eukaryota</taxon>
        <taxon>Fungi</taxon>
        <taxon>Fungi incertae sedis</taxon>
        <taxon>Mucoromycota</taxon>
        <taxon>Mucoromycotina</taxon>
        <taxon>Mucoromycetes</taxon>
        <taxon>Mucorales</taxon>
        <taxon>Mucorineae</taxon>
        <taxon>Mucoraceae</taxon>
        <taxon>Mucor</taxon>
    </lineage>
</organism>
<feature type="transmembrane region" description="Helical" evidence="2">
    <location>
        <begin position="216"/>
        <end position="239"/>
    </location>
</feature>
<feature type="signal peptide" evidence="3">
    <location>
        <begin position="1"/>
        <end position="20"/>
    </location>
</feature>
<name>A0ABP9YVS7_9FUNG</name>
<feature type="transmembrane region" description="Helical" evidence="2">
    <location>
        <begin position="117"/>
        <end position="140"/>
    </location>
</feature>
<accession>A0ABP9YVS7</accession>
<keyword evidence="3" id="KW-0732">Signal</keyword>
<dbReference type="EMBL" id="BAABUK010000008">
    <property type="protein sequence ID" value="GAA5810968.1"/>
    <property type="molecule type" value="Genomic_DNA"/>
</dbReference>
<comment type="caution">
    <text evidence="4">The sequence shown here is derived from an EMBL/GenBank/DDBJ whole genome shotgun (WGS) entry which is preliminary data.</text>
</comment>
<reference evidence="4 5" key="1">
    <citation type="submission" date="2024-04" db="EMBL/GenBank/DDBJ databases">
        <title>genome sequences of Mucor flavus KT1a and Helicostylum pulchrum KT1b strains isolated from the surface of a dry-aged beef.</title>
        <authorList>
            <person name="Toyotome T."/>
            <person name="Hosono M."/>
            <person name="Torimaru M."/>
            <person name="Fukuda K."/>
            <person name="Mikami N."/>
        </authorList>
    </citation>
    <scope>NUCLEOTIDE SEQUENCE [LARGE SCALE GENOMIC DNA]</scope>
    <source>
        <strain evidence="4 5">KT1a</strain>
    </source>
</reference>
<evidence type="ECO:0000256" key="3">
    <source>
        <dbReference type="SAM" id="SignalP"/>
    </source>
</evidence>
<evidence type="ECO:0000313" key="4">
    <source>
        <dbReference type="EMBL" id="GAA5810968.1"/>
    </source>
</evidence>
<keyword evidence="5" id="KW-1185">Reference proteome</keyword>
<feature type="transmembrane region" description="Helical" evidence="2">
    <location>
        <begin position="77"/>
        <end position="97"/>
    </location>
</feature>
<feature type="region of interest" description="Disordered" evidence="1">
    <location>
        <begin position="491"/>
        <end position="524"/>
    </location>
</feature>
<keyword evidence="2" id="KW-0812">Transmembrane</keyword>
<gene>
    <name evidence="4" type="ORF">MFLAVUS_004397</name>
</gene>
<keyword evidence="2" id="KW-1133">Transmembrane helix</keyword>
<evidence type="ECO:0000256" key="2">
    <source>
        <dbReference type="SAM" id="Phobius"/>
    </source>
</evidence>
<feature type="region of interest" description="Disordered" evidence="1">
    <location>
        <begin position="771"/>
        <end position="793"/>
    </location>
</feature>
<evidence type="ECO:0000256" key="1">
    <source>
        <dbReference type="SAM" id="MobiDB-lite"/>
    </source>
</evidence>
<evidence type="ECO:0000313" key="5">
    <source>
        <dbReference type="Proteomes" id="UP001473302"/>
    </source>
</evidence>
<proteinExistence type="predicted"/>
<keyword evidence="2" id="KW-0472">Membrane</keyword>
<sequence length="857" mass="96510">MGRLSLRMIVLSCIFNMLYCACQVVTDDIPSTSFSCRVLAFVLISSDTMACMCLAMVGLNLVTIFVFKVSRSMKLEILYYCFIILSGVLVVVVPILVGPTRGPKNKDALSSCWQMWYYGWILFSLAFAAICAAISIRFVMKRQDNFAGTLDMFKRRSKIEMSQINTLKIYANNNTDIFTKIARRLPFFSKTWGVAIEIAAIQEAYIPYEIFILDRIFSCLLGFMVSCIYFTDPAIGAVLQDFRDSLKKKYVFDYYSVKFQPGKDPTIQAKSQYPRLISVVPLSGAHTPDESYRVRSMYFSTGQTSTNEGEIFLNNPLEMSHLHPHLGHVPIQYKPEIPTMEVHKAREEHERSDRRYSVVSVTSVAGKVFLPNEILQHETTTNKLNCFQSSNISTIPMRRVSDVKKTPLDTRRHRRAYSKNAGTVEMLVPFKFPKAAKCLHWVLVSIFRVKPIATDETEEEPAVNPRVFYDYTDSSHPGSPVNPEFVHPAQVIDTDKPSGSAPPIALSRTKTRKASSDNSLNLERSDATEDDGYLREYPIRKVSSINVASLYRSKFKKKNVTLLAPDVAGEGASSVASSGNSKFSSSLKLSKILGRGRSMSFSWSRLTRPTKKSALSSAISSPVTTALPSTTDIKISKIGTTEETGESSSSPVGKSVILAPFSGELSPRPAIRYRKRILKRRSTPVPISAPIRQPRTLSQIERDRARRISAFTDNDNFLFSLTVLFDGERNEYDIEDDQDEAYPTADDILQPLTVTFTPTEEVRLSSIENPSEHTIEPPMESVSQEPKRVKRPRRSIEPIQDAHEGFVEGSTTVDYISNWPEGSEAGEDSRVTVYSEPWDIEEQYKKQLEFKEDISYI</sequence>
<dbReference type="Proteomes" id="UP001473302">
    <property type="component" value="Unassembled WGS sequence"/>
</dbReference>
<feature type="transmembrane region" description="Helical" evidence="2">
    <location>
        <begin position="38"/>
        <end position="65"/>
    </location>
</feature>
<feature type="chain" id="PRO_5047480866" evidence="3">
    <location>
        <begin position="21"/>
        <end position="857"/>
    </location>
</feature>
<dbReference type="Gene3D" id="1.20.1070.10">
    <property type="entry name" value="Rhodopsin 7-helix transmembrane proteins"/>
    <property type="match status" value="1"/>
</dbReference>